<name>A0ABQ6TUE9_9BACT</name>
<dbReference type="EMBL" id="VZRA01000001">
    <property type="protein sequence ID" value="KAB0672437.1"/>
    <property type="molecule type" value="Genomic_DNA"/>
</dbReference>
<sequence length="105" mass="11644">MRSFILTLLGALALLQGGCATGEIVRTRIQEGMSKQQVISELGNPDGFQRSGEYEALLYSNRLISGWSWDRTDYTIILQNGQVAQYGTGQVRQNSPNTLILVPLR</sequence>
<protein>
    <recommendedName>
        <fullName evidence="3">Lipoprotein SmpA/OmlA domain-containing protein</fullName>
    </recommendedName>
</protein>
<accession>A0ABQ6TUE9</accession>
<evidence type="ECO:0008006" key="3">
    <source>
        <dbReference type="Google" id="ProtNLM"/>
    </source>
</evidence>
<dbReference type="Proteomes" id="UP000798046">
    <property type="component" value="Unassembled WGS sequence"/>
</dbReference>
<evidence type="ECO:0000313" key="2">
    <source>
        <dbReference type="Proteomes" id="UP000798046"/>
    </source>
</evidence>
<dbReference type="RefSeq" id="WP_151156323.1">
    <property type="nucleotide sequence ID" value="NZ_VZRA01000001.1"/>
</dbReference>
<keyword evidence="2" id="KW-1185">Reference proteome</keyword>
<proteinExistence type="predicted"/>
<organism evidence="1 2">
    <name type="scientific">Oryzomonas sagensis</name>
    <dbReference type="NCBI Taxonomy" id="2603857"/>
    <lineage>
        <taxon>Bacteria</taxon>
        <taxon>Pseudomonadati</taxon>
        <taxon>Thermodesulfobacteriota</taxon>
        <taxon>Desulfuromonadia</taxon>
        <taxon>Geobacterales</taxon>
        <taxon>Geobacteraceae</taxon>
        <taxon>Oryzomonas</taxon>
    </lineage>
</organism>
<gene>
    <name evidence="1" type="ORF">F6V30_07705</name>
</gene>
<comment type="caution">
    <text evidence="1">The sequence shown here is derived from an EMBL/GenBank/DDBJ whole genome shotgun (WGS) entry which is preliminary data.</text>
</comment>
<reference evidence="1 2" key="1">
    <citation type="journal article" date="2020" name="Microorganisms">
        <title>Description of Three Novel Members in the Family Geobacteraceae, Oryzomonas japonicum gen. nov., sp. nov., Oryzomonas sagensis sp. nov., and Oryzomonas ruber sp. nov.</title>
        <authorList>
            <person name="Xu Z."/>
            <person name="Masuda Y."/>
            <person name="Hayakawa C."/>
            <person name="Ushijima N."/>
            <person name="Kawano K."/>
            <person name="Shiratori Y."/>
            <person name="Senoo K."/>
            <person name="Itoh H."/>
        </authorList>
    </citation>
    <scope>NUCLEOTIDE SEQUENCE [LARGE SCALE GENOMIC DNA]</scope>
    <source>
        <strain evidence="1 2">Red100</strain>
    </source>
</reference>
<evidence type="ECO:0000313" key="1">
    <source>
        <dbReference type="EMBL" id="KAB0672437.1"/>
    </source>
</evidence>